<dbReference type="EMBL" id="CM047585">
    <property type="protein sequence ID" value="KAI9909984.1"/>
    <property type="molecule type" value="Genomic_DNA"/>
</dbReference>
<accession>A0ACC0VU33</accession>
<evidence type="ECO:0000313" key="1">
    <source>
        <dbReference type="EMBL" id="KAI9909984.1"/>
    </source>
</evidence>
<comment type="caution">
    <text evidence="1">The sequence shown here is derived from an EMBL/GenBank/DDBJ whole genome shotgun (WGS) entry which is preliminary data.</text>
</comment>
<keyword evidence="2" id="KW-1185">Reference proteome</keyword>
<dbReference type="Proteomes" id="UP001163321">
    <property type="component" value="Chromosome 6"/>
</dbReference>
<name>A0ACC0VU33_9STRA</name>
<proteinExistence type="predicted"/>
<reference evidence="1 2" key="1">
    <citation type="journal article" date="2022" name="bioRxiv">
        <title>The genome of the oomycete Peronosclerospora sorghi, a cosmopolitan pathogen of maize and sorghum, is inflated with dispersed pseudogenes.</title>
        <authorList>
            <person name="Fletcher K."/>
            <person name="Martin F."/>
            <person name="Isakeit T."/>
            <person name="Cavanaugh K."/>
            <person name="Magill C."/>
            <person name="Michelmore R."/>
        </authorList>
    </citation>
    <scope>NUCLEOTIDE SEQUENCE [LARGE SCALE GENOMIC DNA]</scope>
    <source>
        <strain evidence="1">P6</strain>
    </source>
</reference>
<evidence type="ECO:0000313" key="2">
    <source>
        <dbReference type="Proteomes" id="UP001163321"/>
    </source>
</evidence>
<sequence length="141" mass="15333">MVNAASLLSMWHGHQLPHGITCALKTKRKSSSSSVARYCTTRTCLRTTCSKSWRIRARCVTAATSFFSSMLPLAFDLPIVAWQLLATPPALTNPTPPFPTLLDLFVSSILHFADGNVPVLIPIVGDTHRVVAPLVPAQRPV</sequence>
<organism evidence="1 2">
    <name type="scientific">Peronosclerospora sorghi</name>
    <dbReference type="NCBI Taxonomy" id="230839"/>
    <lineage>
        <taxon>Eukaryota</taxon>
        <taxon>Sar</taxon>
        <taxon>Stramenopiles</taxon>
        <taxon>Oomycota</taxon>
        <taxon>Peronosporomycetes</taxon>
        <taxon>Peronosporales</taxon>
        <taxon>Peronosporaceae</taxon>
        <taxon>Peronosclerospora</taxon>
    </lineage>
</organism>
<protein>
    <submittedName>
        <fullName evidence="1">Uncharacterized protein</fullName>
    </submittedName>
</protein>
<gene>
    <name evidence="1" type="ORF">PsorP6_010798</name>
</gene>